<comment type="caution">
    <text evidence="10">Lacks conserved residue(s) required for the propagation of feature annotation.</text>
</comment>
<evidence type="ECO:0000256" key="8">
    <source>
        <dbReference type="ARBA" id="ARBA00022723"/>
    </source>
</evidence>
<evidence type="ECO:0000313" key="16">
    <source>
        <dbReference type="Proteomes" id="UP000051096"/>
    </source>
</evidence>
<dbReference type="GO" id="GO:0004750">
    <property type="term" value="F:D-ribulose-phosphate 3-epimerase activity"/>
    <property type="evidence" value="ECO:0007669"/>
    <property type="project" value="UniProtKB-UniRule"/>
</dbReference>
<dbReference type="GO" id="GO:0019323">
    <property type="term" value="P:pentose catabolic process"/>
    <property type="evidence" value="ECO:0007669"/>
    <property type="project" value="UniProtKB-UniRule"/>
</dbReference>
<dbReference type="InterPro" id="IPR011060">
    <property type="entry name" value="RibuloseP-bd_barrel"/>
</dbReference>
<evidence type="ECO:0000256" key="12">
    <source>
        <dbReference type="PIRSR" id="PIRSR001461-1"/>
    </source>
</evidence>
<evidence type="ECO:0000256" key="4">
    <source>
        <dbReference type="ARBA" id="ARBA00001947"/>
    </source>
</evidence>
<feature type="binding site" evidence="10">
    <location>
        <begin position="173"/>
        <end position="175"/>
    </location>
    <ligand>
        <name>substrate</name>
    </ligand>
</feature>
<feature type="binding site" evidence="10 13">
    <location>
        <position position="33"/>
    </location>
    <ligand>
        <name>a divalent metal cation</name>
        <dbReference type="ChEBI" id="CHEBI:60240"/>
    </ligand>
</feature>
<evidence type="ECO:0000256" key="7">
    <source>
        <dbReference type="ARBA" id="ARBA00013188"/>
    </source>
</evidence>
<dbReference type="NCBIfam" id="TIGR01163">
    <property type="entry name" value="rpe"/>
    <property type="match status" value="1"/>
</dbReference>
<dbReference type="PROSITE" id="PS01085">
    <property type="entry name" value="RIBUL_P_3_EPIMER_1"/>
    <property type="match status" value="1"/>
</dbReference>
<comment type="catalytic activity">
    <reaction evidence="1 10 11">
        <text>D-ribulose 5-phosphate = D-xylulose 5-phosphate</text>
        <dbReference type="Rhea" id="RHEA:13677"/>
        <dbReference type="ChEBI" id="CHEBI:57737"/>
        <dbReference type="ChEBI" id="CHEBI:58121"/>
        <dbReference type="EC" id="5.1.3.1"/>
    </reaction>
</comment>
<comment type="function">
    <text evidence="10">Catalyzes the reversible epimerization of D-ribulose 5-phosphate to D-xylulose 5-phosphate.</text>
</comment>
<dbReference type="GO" id="GO:0005737">
    <property type="term" value="C:cytoplasm"/>
    <property type="evidence" value="ECO:0007669"/>
    <property type="project" value="UniProtKB-ARBA"/>
</dbReference>
<dbReference type="GO" id="GO:0006098">
    <property type="term" value="P:pentose-phosphate shunt"/>
    <property type="evidence" value="ECO:0007669"/>
    <property type="project" value="UniProtKB-UniRule"/>
</dbReference>
<dbReference type="Gene3D" id="3.20.20.70">
    <property type="entry name" value="Aldolase class I"/>
    <property type="match status" value="1"/>
</dbReference>
<accession>A0A0S8GDB4</accession>
<keyword evidence="10 11" id="KW-0119">Carbohydrate metabolism</keyword>
<comment type="cofactor">
    <cofactor evidence="4">
        <name>Zn(2+)</name>
        <dbReference type="ChEBI" id="CHEBI:29105"/>
    </cofactor>
</comment>
<evidence type="ECO:0000256" key="10">
    <source>
        <dbReference type="HAMAP-Rule" id="MF_02227"/>
    </source>
</evidence>
<dbReference type="Proteomes" id="UP000051096">
    <property type="component" value="Unassembled WGS sequence"/>
</dbReference>
<feature type="binding site" evidence="10 13">
    <location>
        <position position="173"/>
    </location>
    <ligand>
        <name>a divalent metal cation</name>
        <dbReference type="ChEBI" id="CHEBI:60240"/>
    </ligand>
</feature>
<dbReference type="InterPro" id="IPR000056">
    <property type="entry name" value="Ribul_P_3_epim-like"/>
</dbReference>
<dbReference type="PATRIC" id="fig|1703780.3.peg.1117"/>
<evidence type="ECO:0000256" key="14">
    <source>
        <dbReference type="PIRSR" id="PIRSR001461-3"/>
    </source>
</evidence>
<evidence type="ECO:0000256" key="11">
    <source>
        <dbReference type="PIRNR" id="PIRNR001461"/>
    </source>
</evidence>
<dbReference type="Pfam" id="PF00834">
    <property type="entry name" value="Ribul_P_3_epim"/>
    <property type="match status" value="1"/>
</dbReference>
<dbReference type="AlphaFoldDB" id="A0A0S8GDB4"/>
<evidence type="ECO:0000256" key="1">
    <source>
        <dbReference type="ARBA" id="ARBA00001782"/>
    </source>
</evidence>
<evidence type="ECO:0000256" key="9">
    <source>
        <dbReference type="ARBA" id="ARBA00023235"/>
    </source>
</evidence>
<comment type="cofactor">
    <cofactor evidence="5">
        <name>Fe(2+)</name>
        <dbReference type="ChEBI" id="CHEBI:29033"/>
    </cofactor>
</comment>
<name>A0A0S8GDB4_UNCW3</name>
<evidence type="ECO:0000256" key="5">
    <source>
        <dbReference type="ARBA" id="ARBA00001954"/>
    </source>
</evidence>
<feature type="active site" description="Proton donor" evidence="10 12">
    <location>
        <position position="173"/>
    </location>
</feature>
<reference evidence="15 16" key="1">
    <citation type="journal article" date="2015" name="Microbiome">
        <title>Genomic resolution of linkages in carbon, nitrogen, and sulfur cycling among widespread estuary sediment bacteria.</title>
        <authorList>
            <person name="Baker B.J."/>
            <person name="Lazar C.S."/>
            <person name="Teske A.P."/>
            <person name="Dick G.J."/>
        </authorList>
    </citation>
    <scope>NUCLEOTIDE SEQUENCE [LARGE SCALE GENOMIC DNA]</scope>
    <source>
        <strain evidence="15">SM23_60</strain>
    </source>
</reference>
<dbReference type="CDD" id="cd00429">
    <property type="entry name" value="RPE"/>
    <property type="match status" value="1"/>
</dbReference>
<feature type="active site" description="Proton acceptor" evidence="10 12">
    <location>
        <position position="33"/>
    </location>
</feature>
<dbReference type="InterPro" id="IPR026019">
    <property type="entry name" value="Ribul_P_3_epim"/>
</dbReference>
<evidence type="ECO:0000313" key="15">
    <source>
        <dbReference type="EMBL" id="KPK69821.1"/>
    </source>
</evidence>
<comment type="cofactor">
    <cofactor evidence="10 13">
        <name>a divalent metal cation</name>
        <dbReference type="ChEBI" id="CHEBI:60240"/>
    </cofactor>
    <text evidence="10 13">Binds 1 divalent metal cation per subunit.</text>
</comment>
<evidence type="ECO:0000256" key="6">
    <source>
        <dbReference type="ARBA" id="ARBA00009541"/>
    </source>
</evidence>
<comment type="cofactor">
    <cofactor evidence="3">
        <name>Co(2+)</name>
        <dbReference type="ChEBI" id="CHEBI:48828"/>
    </cofactor>
</comment>
<feature type="binding site" evidence="10 14">
    <location>
        <begin position="140"/>
        <end position="143"/>
    </location>
    <ligand>
        <name>substrate</name>
    </ligand>
</feature>
<comment type="caution">
    <text evidence="15">The sequence shown here is derived from an EMBL/GenBank/DDBJ whole genome shotgun (WGS) entry which is preliminary data.</text>
</comment>
<dbReference type="EMBL" id="LJUO01000111">
    <property type="protein sequence ID" value="KPK69821.1"/>
    <property type="molecule type" value="Genomic_DNA"/>
</dbReference>
<evidence type="ECO:0000256" key="2">
    <source>
        <dbReference type="ARBA" id="ARBA00001936"/>
    </source>
</evidence>
<comment type="similarity">
    <text evidence="6 10 11">Belongs to the ribulose-phosphate 3-epimerase family.</text>
</comment>
<dbReference type="InterPro" id="IPR013785">
    <property type="entry name" value="Aldolase_TIM"/>
</dbReference>
<keyword evidence="13" id="KW-0464">Manganese</keyword>
<dbReference type="PIRSF" id="PIRSF001461">
    <property type="entry name" value="RPE"/>
    <property type="match status" value="1"/>
</dbReference>
<feature type="binding site" evidence="10 13">
    <location>
        <position position="64"/>
    </location>
    <ligand>
        <name>a divalent metal cation</name>
        <dbReference type="ChEBI" id="CHEBI:60240"/>
    </ligand>
</feature>
<comment type="cofactor">
    <cofactor evidence="2">
        <name>Mn(2+)</name>
        <dbReference type="ChEBI" id="CHEBI:29035"/>
    </cofactor>
</comment>
<keyword evidence="9 10" id="KW-0413">Isomerase</keyword>
<dbReference type="GO" id="GO:0046872">
    <property type="term" value="F:metal ion binding"/>
    <property type="evidence" value="ECO:0007669"/>
    <property type="project" value="UniProtKB-UniRule"/>
</dbReference>
<dbReference type="NCBIfam" id="NF004076">
    <property type="entry name" value="PRK05581.1-4"/>
    <property type="match status" value="1"/>
</dbReference>
<dbReference type="SUPFAM" id="SSF51366">
    <property type="entry name" value="Ribulose-phoshate binding barrel"/>
    <property type="match status" value="1"/>
</dbReference>
<keyword evidence="13" id="KW-0862">Zinc</keyword>
<protein>
    <recommendedName>
        <fullName evidence="7 10">Ribulose-phosphate 3-epimerase</fullName>
        <ecNumber evidence="7 10">5.1.3.1</ecNumber>
    </recommendedName>
</protein>
<keyword evidence="8 10" id="KW-0479">Metal-binding</keyword>
<comment type="pathway">
    <text evidence="10">Carbohydrate degradation.</text>
</comment>
<dbReference type="HAMAP" id="MF_02227">
    <property type="entry name" value="RPE"/>
    <property type="match status" value="1"/>
</dbReference>
<feature type="binding site" evidence="10 14">
    <location>
        <position position="64"/>
    </location>
    <ligand>
        <name>substrate</name>
    </ligand>
</feature>
<gene>
    <name evidence="10" type="primary">rpe</name>
    <name evidence="15" type="ORF">AMJ87_09870</name>
</gene>
<feature type="binding site" evidence="10 13">
    <location>
        <position position="31"/>
    </location>
    <ligand>
        <name>a divalent metal cation</name>
        <dbReference type="ChEBI" id="CHEBI:60240"/>
    </ligand>
</feature>
<organism evidence="15 16">
    <name type="scientific">candidate division WOR_3 bacterium SM23_60</name>
    <dbReference type="NCBI Taxonomy" id="1703780"/>
    <lineage>
        <taxon>Bacteria</taxon>
        <taxon>Bacteria division WOR-3</taxon>
    </lineage>
</organism>
<proteinExistence type="inferred from homology"/>
<dbReference type="PROSITE" id="PS01086">
    <property type="entry name" value="RIBUL_P_3_EPIMER_2"/>
    <property type="match status" value="1"/>
</dbReference>
<dbReference type="EC" id="5.1.3.1" evidence="7 10"/>
<keyword evidence="13" id="KW-0170">Cobalt</keyword>
<dbReference type="PANTHER" id="PTHR11749">
    <property type="entry name" value="RIBULOSE-5-PHOSPHATE-3-EPIMERASE"/>
    <property type="match status" value="1"/>
</dbReference>
<dbReference type="FunFam" id="3.20.20.70:FF:000004">
    <property type="entry name" value="Ribulose-phosphate 3-epimerase"/>
    <property type="match status" value="1"/>
</dbReference>
<feature type="binding site" evidence="10 14">
    <location>
        <position position="6"/>
    </location>
    <ligand>
        <name>substrate</name>
    </ligand>
</feature>
<evidence type="ECO:0000256" key="3">
    <source>
        <dbReference type="ARBA" id="ARBA00001941"/>
    </source>
</evidence>
<sequence>MRVAPSILAANFAELAEEIRRVDVAGADLLHLDVMDGVFVPNLTFGPPIVEAINRMTDMELDAHLMIIRPERYLPQFLDAGADWISFHAEATEKTDECISIIKERNKNVGLAISPPTPFKYIQQHMEKLDFILVMTVNPGFYGQRFIDDVLKKIEEVKTWITQHSLTCVIEVDGGINSSTAGKLCDVGVDIVVAGAGIFKHNDYKKAIEELRCSKA</sequence>
<evidence type="ECO:0000256" key="13">
    <source>
        <dbReference type="PIRSR" id="PIRSR001461-2"/>
    </source>
</evidence>
<feature type="binding site" evidence="14">
    <location>
        <position position="175"/>
    </location>
    <ligand>
        <name>substrate</name>
    </ligand>
</feature>